<keyword evidence="2" id="KW-1185">Reference proteome</keyword>
<sequence length="69" mass="7361">MKYLEIFQGDSGGPLSCIVGGKWYVFGAASSVTTSNFLTGLCTGPGAKTIYANIADKAEWITSMIDRYS</sequence>
<protein>
    <recommendedName>
        <fullName evidence="3">Peptidase S1 domain-containing protein</fullName>
    </recommendedName>
</protein>
<dbReference type="Gene3D" id="2.40.10.10">
    <property type="entry name" value="Trypsin-like serine proteases"/>
    <property type="match status" value="1"/>
</dbReference>
<reference evidence="1 2" key="1">
    <citation type="submission" date="2013-11" db="EMBL/GenBank/DDBJ databases">
        <title>Genome sequencing of Stegodyphus mimosarum.</title>
        <authorList>
            <person name="Bechsgaard J."/>
        </authorList>
    </citation>
    <scope>NUCLEOTIDE SEQUENCE [LARGE SCALE GENOMIC DNA]</scope>
</reference>
<gene>
    <name evidence="1" type="ORF">X975_15699</name>
</gene>
<evidence type="ECO:0008006" key="3">
    <source>
        <dbReference type="Google" id="ProtNLM"/>
    </source>
</evidence>
<name>A0A087US62_STEMI</name>
<feature type="non-terminal residue" evidence="1">
    <location>
        <position position="69"/>
    </location>
</feature>
<proteinExistence type="predicted"/>
<dbReference type="OrthoDB" id="5565075at2759"/>
<organism evidence="1 2">
    <name type="scientific">Stegodyphus mimosarum</name>
    <name type="common">African social velvet spider</name>
    <dbReference type="NCBI Taxonomy" id="407821"/>
    <lineage>
        <taxon>Eukaryota</taxon>
        <taxon>Metazoa</taxon>
        <taxon>Ecdysozoa</taxon>
        <taxon>Arthropoda</taxon>
        <taxon>Chelicerata</taxon>
        <taxon>Arachnida</taxon>
        <taxon>Araneae</taxon>
        <taxon>Araneomorphae</taxon>
        <taxon>Entelegynae</taxon>
        <taxon>Eresoidea</taxon>
        <taxon>Eresidae</taxon>
        <taxon>Stegodyphus</taxon>
    </lineage>
</organism>
<dbReference type="SUPFAM" id="SSF50494">
    <property type="entry name" value="Trypsin-like serine proteases"/>
    <property type="match status" value="1"/>
</dbReference>
<accession>A0A087US62</accession>
<dbReference type="EMBL" id="KK121312">
    <property type="protein sequence ID" value="KFM80201.1"/>
    <property type="molecule type" value="Genomic_DNA"/>
</dbReference>
<evidence type="ECO:0000313" key="2">
    <source>
        <dbReference type="Proteomes" id="UP000054359"/>
    </source>
</evidence>
<dbReference type="InterPro" id="IPR043504">
    <property type="entry name" value="Peptidase_S1_PA_chymotrypsin"/>
</dbReference>
<dbReference type="Proteomes" id="UP000054359">
    <property type="component" value="Unassembled WGS sequence"/>
</dbReference>
<dbReference type="AlphaFoldDB" id="A0A087US62"/>
<dbReference type="InterPro" id="IPR009003">
    <property type="entry name" value="Peptidase_S1_PA"/>
</dbReference>
<evidence type="ECO:0000313" key="1">
    <source>
        <dbReference type="EMBL" id="KFM80201.1"/>
    </source>
</evidence>